<protein>
    <recommendedName>
        <fullName evidence="6">Mitochondrial-processing peptidase subunit beta</fullName>
        <ecNumber evidence="5">3.4.24.64</ecNumber>
    </recommendedName>
    <alternativeName>
        <fullName evidence="14">Beta-MPP</fullName>
    </alternativeName>
</protein>
<evidence type="ECO:0000256" key="10">
    <source>
        <dbReference type="ARBA" id="ARBA00022833"/>
    </source>
</evidence>
<sequence length="476" mass="53143">MATQLVKLSKLLRVNANRNCLLQRIQNRSTALTDYKQALINVPPTQVSCLESGFKVATEDSGAATATVGLWIDAGSRYEDARNNGVAHFLEHMAFKGTAKRSQTDLELEVENMGAHLNAYTSREQTVFYAKCLASDVPKAVEILSDIIQNSRLGEAEIERERGVILREMQEVESNLQEVVFDHLHSTAYQGTPLGNTILGPTQNIKCISRNDLQEYISTHYQSPRIVLAGAGGVKHEELVKLAETHFNKLHTDFDKKAPSITPCRFTGSEIRVRDDSMPLAHVAVAVEGCGWSNQDNIPLMVANTLIGAWDRSQGGGNSNASRLAQSSASAGLCHSFQSFNTCYKDTGLWGIYFVCDPLQCENMLFNVQNEWMRLCTIITENEVERAKNHLKTNMLLLLDGTTPVCEDIGRQMLCYGRRIPVHELEQRIESVTAQNIRDVATKYIYDRCPAVAAVGPVENLPDYNRIRSSMYWLRL</sequence>
<keyword evidence="11" id="KW-0809">Transit peptide</keyword>
<organism evidence="18">
    <name type="scientific">Xenopsylla cheopis</name>
    <name type="common">Oriental rat flea</name>
    <name type="synonym">Pulex cheopis</name>
    <dbReference type="NCBI Taxonomy" id="163159"/>
    <lineage>
        <taxon>Eukaryota</taxon>
        <taxon>Metazoa</taxon>
        <taxon>Ecdysozoa</taxon>
        <taxon>Arthropoda</taxon>
        <taxon>Hexapoda</taxon>
        <taxon>Insecta</taxon>
        <taxon>Pterygota</taxon>
        <taxon>Neoptera</taxon>
        <taxon>Endopterygota</taxon>
        <taxon>Siphonaptera</taxon>
        <taxon>Pulicidae</taxon>
        <taxon>Xenopsyllinae</taxon>
        <taxon>Xenopsylla</taxon>
    </lineage>
</organism>
<dbReference type="PANTHER" id="PTHR11851">
    <property type="entry name" value="METALLOPROTEASE"/>
    <property type="match status" value="1"/>
</dbReference>
<evidence type="ECO:0000256" key="14">
    <source>
        <dbReference type="ARBA" id="ARBA00031018"/>
    </source>
</evidence>
<evidence type="ECO:0000256" key="8">
    <source>
        <dbReference type="ARBA" id="ARBA00022723"/>
    </source>
</evidence>
<keyword evidence="13" id="KW-0496">Mitochondrion</keyword>
<dbReference type="InterPro" id="IPR050361">
    <property type="entry name" value="MPP/UQCRC_Complex"/>
</dbReference>
<feature type="domain" description="Peptidase M16 C-terminal" evidence="17">
    <location>
        <begin position="208"/>
        <end position="390"/>
    </location>
</feature>
<evidence type="ECO:0000256" key="13">
    <source>
        <dbReference type="ARBA" id="ARBA00023128"/>
    </source>
</evidence>
<proteinExistence type="inferred from homology"/>
<dbReference type="FunFam" id="3.30.830.10:FF:000002">
    <property type="entry name" value="Mitochondrial-processing peptidase subunit beta"/>
    <property type="match status" value="1"/>
</dbReference>
<evidence type="ECO:0000256" key="15">
    <source>
        <dbReference type="RuleBase" id="RU004447"/>
    </source>
</evidence>
<reference evidence="18" key="1">
    <citation type="submission" date="2020-03" db="EMBL/GenBank/DDBJ databases">
        <title>Transcriptomic Profiling of the Digestive Tract of the Rat Flea, Xenopsylla cheopis, Following Blood Feeding and Infection with Yersinia pestis.</title>
        <authorList>
            <person name="Bland D.M."/>
            <person name="Martens C.A."/>
            <person name="Virtaneva K."/>
            <person name="Kanakabandi K."/>
            <person name="Long D."/>
            <person name="Rosenke R."/>
            <person name="Saturday G.A."/>
            <person name="Hoyt F.H."/>
            <person name="Bruno D.P."/>
            <person name="Ribeiro J.M.C."/>
            <person name="Hinnebusch J."/>
        </authorList>
    </citation>
    <scope>NUCLEOTIDE SEQUENCE</scope>
</reference>
<name>A0A6M2DIL4_XENCH</name>
<keyword evidence="12" id="KW-0482">Metalloprotease</keyword>
<evidence type="ECO:0000256" key="4">
    <source>
        <dbReference type="ARBA" id="ARBA00007261"/>
    </source>
</evidence>
<dbReference type="PROSITE" id="PS00143">
    <property type="entry name" value="INSULINASE"/>
    <property type="match status" value="1"/>
</dbReference>
<keyword evidence="10" id="KW-0862">Zinc</keyword>
<keyword evidence="8" id="KW-0479">Metal-binding</keyword>
<dbReference type="Pfam" id="PF00675">
    <property type="entry name" value="Peptidase_M16"/>
    <property type="match status" value="1"/>
</dbReference>
<comment type="cofactor">
    <cofactor evidence="2">
        <name>Zn(2+)</name>
        <dbReference type="ChEBI" id="CHEBI:29105"/>
    </cofactor>
</comment>
<dbReference type="Gene3D" id="3.30.830.10">
    <property type="entry name" value="Metalloenzyme, LuxS/M16 peptidase-like"/>
    <property type="match status" value="2"/>
</dbReference>
<dbReference type="InterPro" id="IPR001431">
    <property type="entry name" value="Pept_M16_Zn_BS"/>
</dbReference>
<dbReference type="GO" id="GO:0046872">
    <property type="term" value="F:metal ion binding"/>
    <property type="evidence" value="ECO:0007669"/>
    <property type="project" value="UniProtKB-KW"/>
</dbReference>
<dbReference type="InterPro" id="IPR011765">
    <property type="entry name" value="Pept_M16_N"/>
</dbReference>
<dbReference type="FunFam" id="3.30.830.10:FF:000001">
    <property type="entry name" value="Mitochondrial-processing peptidase subunit beta, mitochondrial"/>
    <property type="match status" value="1"/>
</dbReference>
<evidence type="ECO:0000256" key="6">
    <source>
        <dbReference type="ARBA" id="ARBA00020510"/>
    </source>
</evidence>
<evidence type="ECO:0000313" key="18">
    <source>
        <dbReference type="EMBL" id="NOV46159.1"/>
    </source>
</evidence>
<evidence type="ECO:0000256" key="5">
    <source>
        <dbReference type="ARBA" id="ARBA00012299"/>
    </source>
</evidence>
<evidence type="ECO:0000256" key="7">
    <source>
        <dbReference type="ARBA" id="ARBA00022670"/>
    </source>
</evidence>
<dbReference type="PANTHER" id="PTHR11851:SF149">
    <property type="entry name" value="GH01077P"/>
    <property type="match status" value="1"/>
</dbReference>
<dbReference type="GO" id="GO:0006627">
    <property type="term" value="P:protein processing involved in protein targeting to mitochondrion"/>
    <property type="evidence" value="ECO:0007669"/>
    <property type="project" value="TreeGrafter"/>
</dbReference>
<keyword evidence="9" id="KW-0378">Hydrolase</keyword>
<evidence type="ECO:0000256" key="11">
    <source>
        <dbReference type="ARBA" id="ARBA00022946"/>
    </source>
</evidence>
<comment type="similarity">
    <text evidence="4 15">Belongs to the peptidase M16 family.</text>
</comment>
<dbReference type="GO" id="GO:0004222">
    <property type="term" value="F:metalloendopeptidase activity"/>
    <property type="evidence" value="ECO:0007669"/>
    <property type="project" value="UniProtKB-EC"/>
</dbReference>
<dbReference type="EMBL" id="GIIL01002433">
    <property type="protein sequence ID" value="NOV46159.1"/>
    <property type="molecule type" value="Transcribed_RNA"/>
</dbReference>
<dbReference type="GO" id="GO:0005759">
    <property type="term" value="C:mitochondrial matrix"/>
    <property type="evidence" value="ECO:0007669"/>
    <property type="project" value="UniProtKB-ARBA"/>
</dbReference>
<evidence type="ECO:0000256" key="9">
    <source>
        <dbReference type="ARBA" id="ARBA00022801"/>
    </source>
</evidence>
<evidence type="ECO:0000259" key="16">
    <source>
        <dbReference type="Pfam" id="PF00675"/>
    </source>
</evidence>
<evidence type="ECO:0000256" key="3">
    <source>
        <dbReference type="ARBA" id="ARBA00004173"/>
    </source>
</evidence>
<dbReference type="InterPro" id="IPR011249">
    <property type="entry name" value="Metalloenz_LuxS/M16"/>
</dbReference>
<evidence type="ECO:0000256" key="1">
    <source>
        <dbReference type="ARBA" id="ARBA00001098"/>
    </source>
</evidence>
<dbReference type="InterPro" id="IPR007863">
    <property type="entry name" value="Peptidase_M16_C"/>
</dbReference>
<dbReference type="SUPFAM" id="SSF63411">
    <property type="entry name" value="LuxS/MPP-like metallohydrolase"/>
    <property type="match status" value="2"/>
</dbReference>
<keyword evidence="7" id="KW-0645">Protease</keyword>
<accession>A0A6M2DIL4</accession>
<evidence type="ECO:0000259" key="17">
    <source>
        <dbReference type="Pfam" id="PF05193"/>
    </source>
</evidence>
<evidence type="ECO:0000256" key="2">
    <source>
        <dbReference type="ARBA" id="ARBA00001947"/>
    </source>
</evidence>
<feature type="domain" description="Peptidase M16 N-terminal" evidence="16">
    <location>
        <begin position="55"/>
        <end position="201"/>
    </location>
</feature>
<dbReference type="Pfam" id="PF05193">
    <property type="entry name" value="Peptidase_M16_C"/>
    <property type="match status" value="1"/>
</dbReference>
<comment type="subcellular location">
    <subcellularLocation>
        <location evidence="3">Mitochondrion</location>
    </subcellularLocation>
</comment>
<comment type="catalytic activity">
    <reaction evidence="1">
        <text>Release of N-terminal transit peptides from precursor proteins imported into the mitochondrion, typically with Arg in position P2.</text>
        <dbReference type="EC" id="3.4.24.64"/>
    </reaction>
</comment>
<evidence type="ECO:0000256" key="12">
    <source>
        <dbReference type="ARBA" id="ARBA00023049"/>
    </source>
</evidence>
<dbReference type="AlphaFoldDB" id="A0A6M2DIL4"/>
<dbReference type="EC" id="3.4.24.64" evidence="5"/>